<feature type="region of interest" description="Disordered" evidence="1">
    <location>
        <begin position="97"/>
        <end position="131"/>
    </location>
</feature>
<reference evidence="3 4" key="1">
    <citation type="submission" date="2019-06" db="EMBL/GenBank/DDBJ databases">
        <title>Sequencing the genomes of 1000 actinobacteria strains.</title>
        <authorList>
            <person name="Klenk H.-P."/>
        </authorList>
    </citation>
    <scope>NUCLEOTIDE SEQUENCE [LARGE SCALE GENOMIC DNA]</scope>
    <source>
        <strain evidence="3 4">DSM 43866</strain>
    </source>
</reference>
<name>A0A561VLU8_ACTTI</name>
<gene>
    <name evidence="3" type="ORF">FHX34_105456</name>
</gene>
<sequence length="131" mass="13917">MTAAEVKAGPRVLGVDDVALRRGHVYATILIDMDTHRPIDVLAGRTAETFAGWLREHPGVQVICRDRGGAYADGARTGAPEAVQVADRYHLGANCSGTRQRTSMTCSPRRPTGPACWTTTPATSTSAAPKD</sequence>
<dbReference type="InterPro" id="IPR002560">
    <property type="entry name" value="Transposase_DDE"/>
</dbReference>
<dbReference type="PANTHER" id="PTHR33498:SF1">
    <property type="entry name" value="TRANSPOSASE FOR INSERTION SEQUENCE ELEMENT IS1557"/>
    <property type="match status" value="1"/>
</dbReference>
<keyword evidence="4" id="KW-1185">Reference proteome</keyword>
<dbReference type="RefSeq" id="WP_164466012.1">
    <property type="nucleotide sequence ID" value="NZ_BOMX01000095.1"/>
</dbReference>
<feature type="domain" description="Transposase IS204/IS1001/IS1096/IS1165 DDE" evidence="2">
    <location>
        <begin position="13"/>
        <end position="91"/>
    </location>
</feature>
<dbReference type="AlphaFoldDB" id="A0A561VLU8"/>
<dbReference type="Pfam" id="PF01610">
    <property type="entry name" value="DDE_Tnp_ISL3"/>
    <property type="match status" value="1"/>
</dbReference>
<dbReference type="Proteomes" id="UP000320239">
    <property type="component" value="Unassembled WGS sequence"/>
</dbReference>
<evidence type="ECO:0000313" key="3">
    <source>
        <dbReference type="EMBL" id="TWG12589.1"/>
    </source>
</evidence>
<dbReference type="PANTHER" id="PTHR33498">
    <property type="entry name" value="TRANSPOSASE FOR INSERTION SEQUENCE ELEMENT IS1557"/>
    <property type="match status" value="1"/>
</dbReference>
<comment type="caution">
    <text evidence="3">The sequence shown here is derived from an EMBL/GenBank/DDBJ whole genome shotgun (WGS) entry which is preliminary data.</text>
</comment>
<feature type="compositionally biased region" description="Polar residues" evidence="1">
    <location>
        <begin position="97"/>
        <end position="106"/>
    </location>
</feature>
<evidence type="ECO:0000259" key="2">
    <source>
        <dbReference type="Pfam" id="PF01610"/>
    </source>
</evidence>
<proteinExistence type="predicted"/>
<feature type="compositionally biased region" description="Low complexity" evidence="1">
    <location>
        <begin position="118"/>
        <end position="131"/>
    </location>
</feature>
<dbReference type="EMBL" id="VIWY01000005">
    <property type="protein sequence ID" value="TWG12589.1"/>
    <property type="molecule type" value="Genomic_DNA"/>
</dbReference>
<evidence type="ECO:0000313" key="4">
    <source>
        <dbReference type="Proteomes" id="UP000320239"/>
    </source>
</evidence>
<evidence type="ECO:0000256" key="1">
    <source>
        <dbReference type="SAM" id="MobiDB-lite"/>
    </source>
</evidence>
<protein>
    <submittedName>
        <fullName evidence="3">Transposase</fullName>
    </submittedName>
</protein>
<organism evidence="3 4">
    <name type="scientific">Actinoplanes teichomyceticus</name>
    <dbReference type="NCBI Taxonomy" id="1867"/>
    <lineage>
        <taxon>Bacteria</taxon>
        <taxon>Bacillati</taxon>
        <taxon>Actinomycetota</taxon>
        <taxon>Actinomycetes</taxon>
        <taxon>Micromonosporales</taxon>
        <taxon>Micromonosporaceae</taxon>
        <taxon>Actinoplanes</taxon>
    </lineage>
</organism>
<accession>A0A561VLU8</accession>
<dbReference type="InterPro" id="IPR047951">
    <property type="entry name" value="Transpos_ISL3"/>
</dbReference>